<protein>
    <submittedName>
        <fullName evidence="10">Putative drug exporter of the RND superfamily</fullName>
    </submittedName>
</protein>
<keyword evidence="4 8" id="KW-0812">Transmembrane</keyword>
<dbReference type="STRING" id="134849.SAMN05443668_108190"/>
<evidence type="ECO:0000256" key="5">
    <source>
        <dbReference type="ARBA" id="ARBA00022989"/>
    </source>
</evidence>
<organism evidence="10 11">
    <name type="scientific">Cryptosporangium aurantiacum</name>
    <dbReference type="NCBI Taxonomy" id="134849"/>
    <lineage>
        <taxon>Bacteria</taxon>
        <taxon>Bacillati</taxon>
        <taxon>Actinomycetota</taxon>
        <taxon>Actinomycetes</taxon>
        <taxon>Cryptosporangiales</taxon>
        <taxon>Cryptosporangiaceae</taxon>
        <taxon>Cryptosporangium</taxon>
    </lineage>
</organism>
<dbReference type="AlphaFoldDB" id="A0A1M7R8N3"/>
<evidence type="ECO:0000256" key="2">
    <source>
        <dbReference type="ARBA" id="ARBA00010157"/>
    </source>
</evidence>
<dbReference type="Pfam" id="PF03176">
    <property type="entry name" value="MMPL"/>
    <property type="match status" value="2"/>
</dbReference>
<evidence type="ECO:0000256" key="7">
    <source>
        <dbReference type="SAM" id="MobiDB-lite"/>
    </source>
</evidence>
<keyword evidence="11" id="KW-1185">Reference proteome</keyword>
<feature type="transmembrane region" description="Helical" evidence="8">
    <location>
        <begin position="249"/>
        <end position="271"/>
    </location>
</feature>
<sequence length="738" mass="78007">MRQVTSSLTPLTTPSCTGSDSVRRVRNVRWLVPALLIVGWLVVGGVFGPYQAKLSEVQKNDNAAFLPSSAEATEVAELQERFVDQPTVPAIVVYLHRGGLTLEDARTIQGDVAKIRAANITVGEISPIIPSRDGEAAQVIVPLAGADGEVTEREVSLIRDIVQRPGPLTAHVAGPSGIIADFFEVFGAIDGLLIGVTALVVAVILIVVYRSPILPLVVLTTVGLALGASAGVVYALTKNGTLDLNGQSQGILSVLVFGATTDYALLLIARAREECGRHASRWDAVRAAYKGAFEPIVASGGTVIAGLLCLLFSDLASNRSLGPIGAIGIVAALLASLTFLPAVLALLGRAAFWPFMPRYGSERALRHGIWDRVAQMVSRRHRRIWIVTSLVLLLAAAFAPTFRANGVTQTDAFLKRVDAVQGEEILQGYFPAGFGTPAVVIGRAEALEPMVTAVKSVDGVEAVTPFTGTLDFDPNAKAKPPKIVDGLVEIDVTLADAADSPTAMRAVRDLREALHAVPGADALVGGYTATLLDTQTTTSRDLRTIVPIVLAVIFVILALLLRALVAPLMLIATVVLSFGATLGVAALVFDHLFGFPGSDPVVPLFAFVFLVALGIDYNIFLMTRVREESLRHGTRAGTLTGLRVTGGVITSAGVVLAATFAALSVLPILFLAQMAFLVAFGVLLDTLVVRSLLVPAATLELGRRIWWPSRAARIVDADDEESVQDARPPVSAGDRAER</sequence>
<reference evidence="10 11" key="1">
    <citation type="submission" date="2016-11" db="EMBL/GenBank/DDBJ databases">
        <authorList>
            <person name="Jaros S."/>
            <person name="Januszkiewicz K."/>
            <person name="Wedrychowicz H."/>
        </authorList>
    </citation>
    <scope>NUCLEOTIDE SEQUENCE [LARGE SCALE GENOMIC DNA]</scope>
    <source>
        <strain evidence="10 11">DSM 46144</strain>
    </source>
</reference>
<keyword evidence="3" id="KW-1003">Cell membrane</keyword>
<feature type="transmembrane region" description="Helical" evidence="8">
    <location>
        <begin position="544"/>
        <end position="561"/>
    </location>
</feature>
<dbReference type="PANTHER" id="PTHR33406:SF6">
    <property type="entry name" value="MEMBRANE PROTEIN YDGH-RELATED"/>
    <property type="match status" value="1"/>
</dbReference>
<feature type="transmembrane region" description="Helical" evidence="8">
    <location>
        <begin position="601"/>
        <end position="621"/>
    </location>
</feature>
<dbReference type="Proteomes" id="UP000184440">
    <property type="component" value="Unassembled WGS sequence"/>
</dbReference>
<dbReference type="InterPro" id="IPR050545">
    <property type="entry name" value="Mycobact_MmpL"/>
</dbReference>
<comment type="subcellular location">
    <subcellularLocation>
        <location evidence="1">Cell membrane</location>
        <topology evidence="1">Multi-pass membrane protein</topology>
    </subcellularLocation>
</comment>
<evidence type="ECO:0000313" key="11">
    <source>
        <dbReference type="Proteomes" id="UP000184440"/>
    </source>
</evidence>
<feature type="region of interest" description="Disordered" evidence="7">
    <location>
        <begin position="718"/>
        <end position="738"/>
    </location>
</feature>
<feature type="domain" description="Membrane transport protein MMPL" evidence="9">
    <location>
        <begin position="460"/>
        <end position="715"/>
    </location>
</feature>
<evidence type="ECO:0000256" key="4">
    <source>
        <dbReference type="ARBA" id="ARBA00022692"/>
    </source>
</evidence>
<feature type="transmembrane region" description="Helical" evidence="8">
    <location>
        <begin position="668"/>
        <end position="693"/>
    </location>
</feature>
<dbReference type="SUPFAM" id="SSF82866">
    <property type="entry name" value="Multidrug efflux transporter AcrB transmembrane domain"/>
    <property type="match status" value="2"/>
</dbReference>
<feature type="transmembrane region" description="Helical" evidence="8">
    <location>
        <begin position="325"/>
        <end position="348"/>
    </location>
</feature>
<gene>
    <name evidence="10" type="ORF">SAMN05443668_108190</name>
</gene>
<evidence type="ECO:0000259" key="9">
    <source>
        <dbReference type="Pfam" id="PF03176"/>
    </source>
</evidence>
<evidence type="ECO:0000256" key="8">
    <source>
        <dbReference type="SAM" id="Phobius"/>
    </source>
</evidence>
<accession>A0A1M7R8N3</accession>
<dbReference type="EMBL" id="FRCS01000008">
    <property type="protein sequence ID" value="SHN42378.1"/>
    <property type="molecule type" value="Genomic_DNA"/>
</dbReference>
<feature type="transmembrane region" description="Helical" evidence="8">
    <location>
        <begin position="384"/>
        <end position="402"/>
    </location>
</feature>
<dbReference type="GO" id="GO:0005886">
    <property type="term" value="C:plasma membrane"/>
    <property type="evidence" value="ECO:0007669"/>
    <property type="project" value="UniProtKB-SubCell"/>
</dbReference>
<feature type="transmembrane region" description="Helical" evidence="8">
    <location>
        <begin position="216"/>
        <end position="237"/>
    </location>
</feature>
<evidence type="ECO:0000256" key="6">
    <source>
        <dbReference type="ARBA" id="ARBA00023136"/>
    </source>
</evidence>
<feature type="transmembrane region" description="Helical" evidence="8">
    <location>
        <begin position="185"/>
        <end position="209"/>
    </location>
</feature>
<keyword evidence="5 8" id="KW-1133">Transmembrane helix</keyword>
<dbReference type="PANTHER" id="PTHR33406">
    <property type="entry name" value="MEMBRANE PROTEIN MJ1562-RELATED"/>
    <property type="match status" value="1"/>
</dbReference>
<dbReference type="Gene3D" id="1.20.1640.10">
    <property type="entry name" value="Multidrug efflux transporter AcrB transmembrane domain"/>
    <property type="match status" value="2"/>
</dbReference>
<feature type="transmembrane region" description="Helical" evidence="8">
    <location>
        <begin position="30"/>
        <end position="50"/>
    </location>
</feature>
<dbReference type="InterPro" id="IPR004869">
    <property type="entry name" value="MMPL_dom"/>
</dbReference>
<evidence type="ECO:0000256" key="3">
    <source>
        <dbReference type="ARBA" id="ARBA00022475"/>
    </source>
</evidence>
<evidence type="ECO:0000256" key="1">
    <source>
        <dbReference type="ARBA" id="ARBA00004651"/>
    </source>
</evidence>
<keyword evidence="6 8" id="KW-0472">Membrane</keyword>
<proteinExistence type="inferred from homology"/>
<evidence type="ECO:0000313" key="10">
    <source>
        <dbReference type="EMBL" id="SHN42378.1"/>
    </source>
</evidence>
<feature type="transmembrane region" description="Helical" evidence="8">
    <location>
        <begin position="292"/>
        <end position="313"/>
    </location>
</feature>
<feature type="transmembrane region" description="Helical" evidence="8">
    <location>
        <begin position="568"/>
        <end position="589"/>
    </location>
</feature>
<feature type="domain" description="Membrane transport protein MMPL" evidence="9">
    <location>
        <begin position="65"/>
        <end position="380"/>
    </location>
</feature>
<feature type="transmembrane region" description="Helical" evidence="8">
    <location>
        <begin position="642"/>
        <end position="662"/>
    </location>
</feature>
<name>A0A1M7R8N3_9ACTN</name>
<comment type="similarity">
    <text evidence="2">Belongs to the resistance-nodulation-cell division (RND) (TC 2.A.6) family. MmpL subfamily.</text>
</comment>